<proteinExistence type="predicted"/>
<evidence type="ECO:0000313" key="3">
    <source>
        <dbReference type="Proteomes" id="UP000620550"/>
    </source>
</evidence>
<reference evidence="3" key="1">
    <citation type="journal article" date="2019" name="Int. J. Syst. Evol. Microbiol.">
        <title>The Global Catalogue of Microorganisms (GCM) 10K type strain sequencing project: providing services to taxonomists for standard genome sequencing and annotation.</title>
        <authorList>
            <consortium name="The Broad Institute Genomics Platform"/>
            <consortium name="The Broad Institute Genome Sequencing Center for Infectious Disease"/>
            <person name="Wu L."/>
            <person name="Ma J."/>
        </authorList>
    </citation>
    <scope>NUCLEOTIDE SEQUENCE [LARGE SCALE GENOMIC DNA]</scope>
    <source>
        <strain evidence="3">CGMCC 1.12966</strain>
    </source>
</reference>
<sequence length="142" mass="15789">MKQITLYLSAAMLLLAGACHNPESATTITTKQDSTSLERLDEAVKNSSPIIFERRKIAQQKDTLTFALDHPARVHIRLQTVEGTGNIRINQLFMPDGKADGPFGKTFDDSLAQTGNYRLVISESLMQENPYTGDYTVTIELK</sequence>
<dbReference type="RefSeq" id="WP_189625908.1">
    <property type="nucleotide sequence ID" value="NZ_BNAF01000004.1"/>
</dbReference>
<dbReference type="Proteomes" id="UP000620550">
    <property type="component" value="Unassembled WGS sequence"/>
</dbReference>
<name>A0ABQ3HY64_9SPHI</name>
<comment type="caution">
    <text evidence="2">The sequence shown here is derived from an EMBL/GenBank/DDBJ whole genome shotgun (WGS) entry which is preliminary data.</text>
</comment>
<feature type="signal peptide" evidence="1">
    <location>
        <begin position="1"/>
        <end position="25"/>
    </location>
</feature>
<evidence type="ECO:0008006" key="4">
    <source>
        <dbReference type="Google" id="ProtNLM"/>
    </source>
</evidence>
<organism evidence="2 3">
    <name type="scientific">Sphingobacterium griseoflavum</name>
    <dbReference type="NCBI Taxonomy" id="1474952"/>
    <lineage>
        <taxon>Bacteria</taxon>
        <taxon>Pseudomonadati</taxon>
        <taxon>Bacteroidota</taxon>
        <taxon>Sphingobacteriia</taxon>
        <taxon>Sphingobacteriales</taxon>
        <taxon>Sphingobacteriaceae</taxon>
        <taxon>Sphingobacterium</taxon>
    </lineage>
</organism>
<keyword evidence="1" id="KW-0732">Signal</keyword>
<accession>A0ABQ3HY64</accession>
<keyword evidence="3" id="KW-1185">Reference proteome</keyword>
<dbReference type="EMBL" id="BNAF01000004">
    <property type="protein sequence ID" value="GHE31925.1"/>
    <property type="molecule type" value="Genomic_DNA"/>
</dbReference>
<protein>
    <recommendedName>
        <fullName evidence="4">YtkA-like domain-containing protein</fullName>
    </recommendedName>
</protein>
<feature type="chain" id="PRO_5045046780" description="YtkA-like domain-containing protein" evidence="1">
    <location>
        <begin position="26"/>
        <end position="142"/>
    </location>
</feature>
<evidence type="ECO:0000313" key="2">
    <source>
        <dbReference type="EMBL" id="GHE31925.1"/>
    </source>
</evidence>
<dbReference type="PROSITE" id="PS51257">
    <property type="entry name" value="PROKAR_LIPOPROTEIN"/>
    <property type="match status" value="1"/>
</dbReference>
<gene>
    <name evidence="2" type="ORF">GCM10017764_13850</name>
</gene>
<evidence type="ECO:0000256" key="1">
    <source>
        <dbReference type="SAM" id="SignalP"/>
    </source>
</evidence>